<evidence type="ECO:0000313" key="2">
    <source>
        <dbReference type="EMBL" id="AYA38707.1"/>
    </source>
</evidence>
<keyword evidence="3" id="KW-1185">Reference proteome</keyword>
<evidence type="ECO:0000313" key="3">
    <source>
        <dbReference type="Proteomes" id="UP000262802"/>
    </source>
</evidence>
<dbReference type="OrthoDB" id="880887at2"/>
<gene>
    <name evidence="2" type="ORF">D3Y59_17610</name>
</gene>
<dbReference type="EMBL" id="CP032317">
    <property type="protein sequence ID" value="AYA38707.1"/>
    <property type="molecule type" value="Genomic_DNA"/>
</dbReference>
<name>A0A3B7RW73_9BACT</name>
<organism evidence="2 3">
    <name type="scientific">Hymenobacter oligotrophus</name>
    <dbReference type="NCBI Taxonomy" id="2319843"/>
    <lineage>
        <taxon>Bacteria</taxon>
        <taxon>Pseudomonadati</taxon>
        <taxon>Bacteroidota</taxon>
        <taxon>Cytophagia</taxon>
        <taxon>Cytophagales</taxon>
        <taxon>Hymenobacteraceae</taxon>
        <taxon>Hymenobacter</taxon>
    </lineage>
</organism>
<reference evidence="2 3" key="1">
    <citation type="submission" date="2018-09" db="EMBL/GenBank/DDBJ databases">
        <title>Hymenobacter medium sp. nov., isolated from R2A medium.</title>
        <authorList>
            <person name="Yingchao G."/>
        </authorList>
    </citation>
    <scope>NUCLEOTIDE SEQUENCE [LARGE SCALE GENOMIC DNA]</scope>
    <source>
        <strain evidence="3">sh-6</strain>
    </source>
</reference>
<dbReference type="KEGG" id="hyh:D3Y59_17610"/>
<dbReference type="AlphaFoldDB" id="A0A3B7RW73"/>
<sequence length="173" mass="19163">MKTLLLFCLSCLLTTAAARAQTAPALEWVRNPDYHVQYQVPSAWRVQMEAHDSAAVVTHLDPSGQILLVVAKLRNGAQRQSPHEALDGLLRQFGVQGNKRYRTVYNGIEFVETTGSGQLHGRALRYDALAGHHRGHVLLVYVYATPEAFATHDALLTQVVHSIAPYGSRRARP</sequence>
<feature type="chain" id="PRO_5017643694" description="PsbP C-terminal domain-containing protein" evidence="1">
    <location>
        <begin position="21"/>
        <end position="173"/>
    </location>
</feature>
<evidence type="ECO:0008006" key="4">
    <source>
        <dbReference type="Google" id="ProtNLM"/>
    </source>
</evidence>
<dbReference type="RefSeq" id="WP_119446236.1">
    <property type="nucleotide sequence ID" value="NZ_CP032317.1"/>
</dbReference>
<keyword evidence="1" id="KW-0732">Signal</keyword>
<protein>
    <recommendedName>
        <fullName evidence="4">PsbP C-terminal domain-containing protein</fullName>
    </recommendedName>
</protein>
<dbReference type="Proteomes" id="UP000262802">
    <property type="component" value="Chromosome"/>
</dbReference>
<feature type="signal peptide" evidence="1">
    <location>
        <begin position="1"/>
        <end position="20"/>
    </location>
</feature>
<evidence type="ECO:0000256" key="1">
    <source>
        <dbReference type="SAM" id="SignalP"/>
    </source>
</evidence>
<accession>A0A3B7RW73</accession>
<proteinExistence type="predicted"/>